<evidence type="ECO:0000313" key="4">
    <source>
        <dbReference type="EMBL" id="KAH0776721.1"/>
    </source>
</evidence>
<evidence type="ECO:0000256" key="1">
    <source>
        <dbReference type="SAM" id="MobiDB-lite"/>
    </source>
</evidence>
<dbReference type="PANTHER" id="PTHR34482">
    <property type="entry name" value="DNA DAMAGE-INDUCIBLE PROTEIN 1-LIKE"/>
    <property type="match status" value="1"/>
</dbReference>
<evidence type="ECO:0000256" key="2">
    <source>
        <dbReference type="SAM" id="Phobius"/>
    </source>
</evidence>
<dbReference type="Proteomes" id="UP000826656">
    <property type="component" value="Unassembled WGS sequence"/>
</dbReference>
<dbReference type="InterPro" id="IPR005162">
    <property type="entry name" value="Retrotrans_gag_dom"/>
</dbReference>
<reference evidence="4 5" key="1">
    <citation type="journal article" date="2021" name="bioRxiv">
        <title>Chromosome-scale and haplotype-resolved genome assembly of a tetraploid potato cultivar.</title>
        <authorList>
            <person name="Sun H."/>
            <person name="Jiao W.-B."/>
            <person name="Krause K."/>
            <person name="Campoy J.A."/>
            <person name="Goel M."/>
            <person name="Folz-Donahue K."/>
            <person name="Kukat C."/>
            <person name="Huettel B."/>
            <person name="Schneeberger K."/>
        </authorList>
    </citation>
    <scope>NUCLEOTIDE SEQUENCE [LARGE SCALE GENOMIC DNA]</scope>
    <source>
        <strain evidence="4">SolTubOtavaFocal</strain>
        <tissue evidence="4">Leaves</tissue>
    </source>
</reference>
<dbReference type="EMBL" id="JAIVGD010000003">
    <property type="protein sequence ID" value="KAH0776721.1"/>
    <property type="molecule type" value="Genomic_DNA"/>
</dbReference>
<feature type="compositionally biased region" description="Basic and acidic residues" evidence="1">
    <location>
        <begin position="156"/>
        <end position="170"/>
    </location>
</feature>
<keyword evidence="2" id="KW-1133">Transmembrane helix</keyword>
<keyword evidence="2" id="KW-0472">Membrane</keyword>
<protein>
    <recommendedName>
        <fullName evidence="3">Retrotransposon gag domain-containing protein</fullName>
    </recommendedName>
</protein>
<feature type="region of interest" description="Disordered" evidence="1">
    <location>
        <begin position="156"/>
        <end position="202"/>
    </location>
</feature>
<keyword evidence="2" id="KW-0812">Transmembrane</keyword>
<proteinExistence type="predicted"/>
<comment type="caution">
    <text evidence="4">The sequence shown here is derived from an EMBL/GenBank/DDBJ whole genome shotgun (WGS) entry which is preliminary data.</text>
</comment>
<evidence type="ECO:0000259" key="3">
    <source>
        <dbReference type="Pfam" id="PF03732"/>
    </source>
</evidence>
<gene>
    <name evidence="4" type="ORF">KY290_008132</name>
</gene>
<organism evidence="4 5">
    <name type="scientific">Solanum tuberosum</name>
    <name type="common">Potato</name>
    <dbReference type="NCBI Taxonomy" id="4113"/>
    <lineage>
        <taxon>Eukaryota</taxon>
        <taxon>Viridiplantae</taxon>
        <taxon>Streptophyta</taxon>
        <taxon>Embryophyta</taxon>
        <taxon>Tracheophyta</taxon>
        <taxon>Spermatophyta</taxon>
        <taxon>Magnoliopsida</taxon>
        <taxon>eudicotyledons</taxon>
        <taxon>Gunneridae</taxon>
        <taxon>Pentapetalae</taxon>
        <taxon>asterids</taxon>
        <taxon>lamiids</taxon>
        <taxon>Solanales</taxon>
        <taxon>Solanaceae</taxon>
        <taxon>Solanoideae</taxon>
        <taxon>Solaneae</taxon>
        <taxon>Solanum</taxon>
    </lineage>
</organism>
<feature type="transmembrane region" description="Helical" evidence="2">
    <location>
        <begin position="256"/>
        <end position="282"/>
    </location>
</feature>
<keyword evidence="5" id="KW-1185">Reference proteome</keyword>
<accession>A0ABQ7W7H4</accession>
<feature type="domain" description="Retrotransposon gag" evidence="3">
    <location>
        <begin position="96"/>
        <end position="154"/>
    </location>
</feature>
<dbReference type="Pfam" id="PF03732">
    <property type="entry name" value="Retrotrans_gag"/>
    <property type="match status" value="1"/>
</dbReference>
<sequence>MKQETPQVQTDPMTELVTNAEFRVNFQVLAQAMTTQANREIVVSMNPNMGTAASRVREFTRMNRPKFHGSKVEEDPQEFIDEVYKVLMIMGVTPVEKFKVTFLDRLFSLEMREAKLLELFNLLQGNMSVKEYSLKFTQLSRYALTMVADSRAMMKEKLKEKSREAKKAMTDDGSSNAPPKLNKDRVSNPKPQGGNSGGFSSSTCAKCGRKHEGKSLAGTDDCFGYGKSGHKIRDCQSLTTKKREGMHSRLVMSKRVLPMWLLISMLSLVWIGCILFMLLLIVKPE</sequence>
<name>A0ABQ7W7H4_SOLTU</name>
<evidence type="ECO:0000313" key="5">
    <source>
        <dbReference type="Proteomes" id="UP000826656"/>
    </source>
</evidence>
<dbReference type="PANTHER" id="PTHR34482:SF57">
    <property type="entry name" value="RETROTRANSPOSON GAG DOMAIN-CONTAINING PROTEIN"/>
    <property type="match status" value="1"/>
</dbReference>